<reference evidence="2 3" key="1">
    <citation type="submission" date="2020-08" db="EMBL/GenBank/DDBJ databases">
        <title>Genomic Encyclopedia of Type Strains, Phase IV (KMG-V): Genome sequencing to study the core and pangenomes of soil and plant-associated prokaryotes.</title>
        <authorList>
            <person name="Whitman W."/>
        </authorList>
    </citation>
    <scope>NUCLEOTIDE SEQUENCE [LARGE SCALE GENOMIC DNA]</scope>
    <source>
        <strain evidence="2 3">M8UP14</strain>
    </source>
</reference>
<dbReference type="Proteomes" id="UP000540989">
    <property type="component" value="Unassembled WGS sequence"/>
</dbReference>
<dbReference type="AlphaFoldDB" id="A0A7W7ZHV0"/>
<accession>A0A7W7ZHV0</accession>
<keyword evidence="3" id="KW-1185">Reference proteome</keyword>
<name>A0A7W7ZHV0_9BACT</name>
<feature type="domain" description="SnoaL-like" evidence="1">
    <location>
        <begin position="21"/>
        <end position="106"/>
    </location>
</feature>
<dbReference type="InterPro" id="IPR037401">
    <property type="entry name" value="SnoaL-like"/>
</dbReference>
<dbReference type="Pfam" id="PF12680">
    <property type="entry name" value="SnoaL_2"/>
    <property type="match status" value="1"/>
</dbReference>
<evidence type="ECO:0000313" key="2">
    <source>
        <dbReference type="EMBL" id="MBB5060132.1"/>
    </source>
</evidence>
<gene>
    <name evidence="2" type="ORF">HDF16_004868</name>
</gene>
<dbReference type="SUPFAM" id="SSF54427">
    <property type="entry name" value="NTF2-like"/>
    <property type="match status" value="1"/>
</dbReference>
<dbReference type="Gene3D" id="3.10.450.50">
    <property type="match status" value="1"/>
</dbReference>
<comment type="caution">
    <text evidence="2">The sequence shown here is derived from an EMBL/GenBank/DDBJ whole genome shotgun (WGS) entry which is preliminary data.</text>
</comment>
<organism evidence="2 3">
    <name type="scientific">Granulicella aggregans</name>
    <dbReference type="NCBI Taxonomy" id="474949"/>
    <lineage>
        <taxon>Bacteria</taxon>
        <taxon>Pseudomonadati</taxon>
        <taxon>Acidobacteriota</taxon>
        <taxon>Terriglobia</taxon>
        <taxon>Terriglobales</taxon>
        <taxon>Acidobacteriaceae</taxon>
        <taxon>Granulicella</taxon>
    </lineage>
</organism>
<protein>
    <submittedName>
        <fullName evidence="2">Putative SnoaL-like aldol condensation-catalyzing enzyme</fullName>
    </submittedName>
</protein>
<dbReference type="RefSeq" id="WP_184222217.1">
    <property type="nucleotide sequence ID" value="NZ_JACHIP010000009.1"/>
</dbReference>
<sequence>MSNENTARNKAIAIEAITGVFIKRDTSVPEELFDVAYKQHNPAIPNGSKAIPDLIRALPAEFKYEMGMVIAEGEFVAIHGRYTGWAAKPLIAVDIFRIVDGKLVEHWDVMQEEVPAENTASGNAMFLPPE</sequence>
<proteinExistence type="predicted"/>
<evidence type="ECO:0000313" key="3">
    <source>
        <dbReference type="Proteomes" id="UP000540989"/>
    </source>
</evidence>
<dbReference type="InterPro" id="IPR032710">
    <property type="entry name" value="NTF2-like_dom_sf"/>
</dbReference>
<dbReference type="EMBL" id="JACHIP010000009">
    <property type="protein sequence ID" value="MBB5060132.1"/>
    <property type="molecule type" value="Genomic_DNA"/>
</dbReference>
<evidence type="ECO:0000259" key="1">
    <source>
        <dbReference type="Pfam" id="PF12680"/>
    </source>
</evidence>